<name>A0A372ILD3_9BACT</name>
<keyword evidence="2" id="KW-1185">Reference proteome</keyword>
<evidence type="ECO:0000313" key="2">
    <source>
        <dbReference type="Proteomes" id="UP000264702"/>
    </source>
</evidence>
<dbReference type="Proteomes" id="UP000264702">
    <property type="component" value="Unassembled WGS sequence"/>
</dbReference>
<protein>
    <recommendedName>
        <fullName evidence="3">Amidohydrolase-related domain-containing protein</fullName>
    </recommendedName>
</protein>
<dbReference type="Gene3D" id="3.20.20.140">
    <property type="entry name" value="Metal-dependent hydrolases"/>
    <property type="match status" value="1"/>
</dbReference>
<comment type="caution">
    <text evidence="1">The sequence shown here is derived from an EMBL/GenBank/DDBJ whole genome shotgun (WGS) entry which is preliminary data.</text>
</comment>
<gene>
    <name evidence="1" type="ORF">D0Y96_14970</name>
</gene>
<dbReference type="AlphaFoldDB" id="A0A372ILD3"/>
<dbReference type="EMBL" id="QVQT01000005">
    <property type="protein sequence ID" value="RFU15747.1"/>
    <property type="molecule type" value="Genomic_DNA"/>
</dbReference>
<sequence>MGLIWCPVSNLFNLGRTLSLDHIQCHSSVALGTDSPLTAEGDLLDHIRFIARELQAQPALLYELVTTRAAHLLRLKRGEGSLRSGHVASFIAVRDRNRSPAETLTQISWEDIELVIESGRIVLSSMEMAARFPAELLEGLESIRINNIERLIRAPVQMMLRETFKGLGFWPDLSGRKLGPSLGPHTNPCRLLQPSDMPMPWCTAQQEKDQNIEAEPAEIAGLPEDCHGNVTSLVF</sequence>
<evidence type="ECO:0000313" key="1">
    <source>
        <dbReference type="EMBL" id="RFU15747.1"/>
    </source>
</evidence>
<proteinExistence type="predicted"/>
<reference evidence="1 2" key="1">
    <citation type="submission" date="2018-08" db="EMBL/GenBank/DDBJ databases">
        <title>Acidipila sp. 4G-K13, an acidobacterium isolated from forest soil.</title>
        <authorList>
            <person name="Gao Z.-H."/>
            <person name="Qiu L.-H."/>
        </authorList>
    </citation>
    <scope>NUCLEOTIDE SEQUENCE [LARGE SCALE GENOMIC DNA]</scope>
    <source>
        <strain evidence="1 2">4G-K13</strain>
    </source>
</reference>
<organism evidence="1 2">
    <name type="scientific">Paracidobacterium acidisoli</name>
    <dbReference type="NCBI Taxonomy" id="2303751"/>
    <lineage>
        <taxon>Bacteria</taxon>
        <taxon>Pseudomonadati</taxon>
        <taxon>Acidobacteriota</taxon>
        <taxon>Terriglobia</taxon>
        <taxon>Terriglobales</taxon>
        <taxon>Acidobacteriaceae</taxon>
        <taxon>Paracidobacterium</taxon>
    </lineage>
</organism>
<dbReference type="SUPFAM" id="SSF51556">
    <property type="entry name" value="Metallo-dependent hydrolases"/>
    <property type="match status" value="1"/>
</dbReference>
<accession>A0A372ILD3</accession>
<evidence type="ECO:0008006" key="3">
    <source>
        <dbReference type="Google" id="ProtNLM"/>
    </source>
</evidence>
<dbReference type="InterPro" id="IPR032466">
    <property type="entry name" value="Metal_Hydrolase"/>
</dbReference>